<evidence type="ECO:0000313" key="2">
    <source>
        <dbReference type="EMBL" id="MDP9833337.1"/>
    </source>
</evidence>
<name>A0ABT9PKU2_9ACTO</name>
<dbReference type="PANTHER" id="PTHR43680:SF2">
    <property type="entry name" value="NITRATE REDUCTASE MOLYBDENUM COFACTOR ASSEMBLY CHAPERONE NARJ"/>
    <property type="match status" value="1"/>
</dbReference>
<protein>
    <submittedName>
        <fullName evidence="2">Nitrate reductase delta subunit</fullName>
    </submittedName>
</protein>
<dbReference type="Pfam" id="PF02613">
    <property type="entry name" value="Nitrate_red_del"/>
    <property type="match status" value="1"/>
</dbReference>
<dbReference type="RefSeq" id="WP_270976091.1">
    <property type="nucleotide sequence ID" value="NZ_CP133407.1"/>
</dbReference>
<dbReference type="SUPFAM" id="SSF89155">
    <property type="entry name" value="TorD-like"/>
    <property type="match status" value="1"/>
</dbReference>
<gene>
    <name evidence="2" type="ORF">J2S45_002016</name>
</gene>
<dbReference type="NCBIfam" id="TIGR00684">
    <property type="entry name" value="narJ"/>
    <property type="match status" value="1"/>
</dbReference>
<accession>A0ABT9PKU2</accession>
<dbReference type="InterPro" id="IPR020945">
    <property type="entry name" value="DMSO/NO3_reduct_chaperone"/>
</dbReference>
<evidence type="ECO:0000256" key="1">
    <source>
        <dbReference type="ARBA" id="ARBA00023063"/>
    </source>
</evidence>
<organism evidence="2 3">
    <name type="scientific">Trueperella abortisuis</name>
    <dbReference type="NCBI Taxonomy" id="445930"/>
    <lineage>
        <taxon>Bacteria</taxon>
        <taxon>Bacillati</taxon>
        <taxon>Actinomycetota</taxon>
        <taxon>Actinomycetes</taxon>
        <taxon>Actinomycetales</taxon>
        <taxon>Actinomycetaceae</taxon>
        <taxon>Trueperella</taxon>
    </lineage>
</organism>
<dbReference type="Gene3D" id="1.10.3480.10">
    <property type="entry name" value="TorD-like"/>
    <property type="match status" value="1"/>
</dbReference>
<keyword evidence="3" id="KW-1185">Reference proteome</keyword>
<reference evidence="2 3" key="1">
    <citation type="submission" date="2023-07" db="EMBL/GenBank/DDBJ databases">
        <title>Sequencing the genomes of 1000 actinobacteria strains.</title>
        <authorList>
            <person name="Klenk H.-P."/>
        </authorList>
    </citation>
    <scope>NUCLEOTIDE SEQUENCE [LARGE SCALE GENOMIC DNA]</scope>
    <source>
        <strain evidence="2 3">DSM 19515</strain>
    </source>
</reference>
<evidence type="ECO:0000313" key="3">
    <source>
        <dbReference type="Proteomes" id="UP001230145"/>
    </source>
</evidence>
<dbReference type="PANTHER" id="PTHR43680">
    <property type="entry name" value="NITRATE REDUCTASE MOLYBDENUM COFACTOR ASSEMBLY CHAPERONE"/>
    <property type="match status" value="1"/>
</dbReference>
<sequence>MSTDAVVEALNADQAGPARTAHMIAAVLLDYPDAAFAQQIPVIRGELEALDEQVADEFQAFLDWAEQLSLDQIEAAYVDTFDRRRKCSLYLSYYTTGDTRQRGMALVTFQQAFEAAGWRVAQGELPDYLPAVLELSARTGDELAQHLLGVNREGLEVLRAALESLDSPWASVMRAVLATLGPIDDRAAAAFRKLVMEGPPSELVGIQDLPFPVTKESAR</sequence>
<proteinExistence type="predicted"/>
<dbReference type="InterPro" id="IPR036411">
    <property type="entry name" value="TorD-like_sf"/>
</dbReference>
<dbReference type="Proteomes" id="UP001230145">
    <property type="component" value="Unassembled WGS sequence"/>
</dbReference>
<dbReference type="InterPro" id="IPR003765">
    <property type="entry name" value="NO3_reductase_chaperone_NarJ"/>
</dbReference>
<dbReference type="EMBL" id="JAUSQL010000001">
    <property type="protein sequence ID" value="MDP9833337.1"/>
    <property type="molecule type" value="Genomic_DNA"/>
</dbReference>
<comment type="caution">
    <text evidence="2">The sequence shown here is derived from an EMBL/GenBank/DDBJ whole genome shotgun (WGS) entry which is preliminary data.</text>
</comment>
<keyword evidence="1" id="KW-0534">Nitrate assimilation</keyword>